<evidence type="ECO:0000313" key="2">
    <source>
        <dbReference type="EMBL" id="MBB3088543.1"/>
    </source>
</evidence>
<sequence length="244" mass="26923">MSNVRLRSAMNALGLSPARLGEMVDVDAKTVERWITQDRIPRPKARARVAAELGKDETYFWPVLLGTDHAVSPTTSEITRVWPARSAVPSDVWQRHLDNAREHIDVLVYAAMFLTDTHRLPETLARLSKAGGKARILLGDPTSDVLVQRGLDEGMPNVPGRAASAFEFLAASASLPGIEIRLHDTALYASLYRFDQTLLVNVHSHGLPAKDSPVLELADVPGGHLHSYYMGAFDRVWSSARRPE</sequence>
<evidence type="ECO:0000313" key="3">
    <source>
        <dbReference type="Proteomes" id="UP000577707"/>
    </source>
</evidence>
<dbReference type="InterPro" id="IPR001387">
    <property type="entry name" value="Cro/C1-type_HTH"/>
</dbReference>
<dbReference type="PROSITE" id="PS50943">
    <property type="entry name" value="HTH_CROC1"/>
    <property type="match status" value="1"/>
</dbReference>
<dbReference type="CDD" id="cd00093">
    <property type="entry name" value="HTH_XRE"/>
    <property type="match status" value="1"/>
</dbReference>
<dbReference type="GO" id="GO:0003677">
    <property type="term" value="F:DNA binding"/>
    <property type="evidence" value="ECO:0007669"/>
    <property type="project" value="InterPro"/>
</dbReference>
<dbReference type="InterPro" id="IPR010982">
    <property type="entry name" value="Lambda_DNA-bd_dom_sf"/>
</dbReference>
<dbReference type="SUPFAM" id="SSF47413">
    <property type="entry name" value="lambda repressor-like DNA-binding domains"/>
    <property type="match status" value="1"/>
</dbReference>
<organism evidence="2 3">
    <name type="scientific">Nocardioides albus</name>
    <dbReference type="NCBI Taxonomy" id="1841"/>
    <lineage>
        <taxon>Bacteria</taxon>
        <taxon>Bacillati</taxon>
        <taxon>Actinomycetota</taxon>
        <taxon>Actinomycetes</taxon>
        <taxon>Propionibacteriales</taxon>
        <taxon>Nocardioidaceae</taxon>
        <taxon>Nocardioides</taxon>
    </lineage>
</organism>
<dbReference type="EMBL" id="JACHXG010000003">
    <property type="protein sequence ID" value="MBB3088543.1"/>
    <property type="molecule type" value="Genomic_DNA"/>
</dbReference>
<dbReference type="Proteomes" id="UP000577707">
    <property type="component" value="Unassembled WGS sequence"/>
</dbReference>
<gene>
    <name evidence="2" type="ORF">FHS12_001484</name>
</gene>
<keyword evidence="3" id="KW-1185">Reference proteome</keyword>
<reference evidence="2 3" key="1">
    <citation type="submission" date="2020-08" db="EMBL/GenBank/DDBJ databases">
        <title>Genomic Encyclopedia of Type Strains, Phase III (KMG-III): the genomes of soil and plant-associated and newly described type strains.</title>
        <authorList>
            <person name="Whitman W."/>
        </authorList>
    </citation>
    <scope>NUCLEOTIDE SEQUENCE [LARGE SCALE GENOMIC DNA]</scope>
    <source>
        <strain evidence="2 3">CECT 3302</strain>
    </source>
</reference>
<feature type="domain" description="HTH cro/C1-type" evidence="1">
    <location>
        <begin position="6"/>
        <end position="60"/>
    </location>
</feature>
<accession>A0A7W5A2K0</accession>
<dbReference type="AlphaFoldDB" id="A0A7W5A2K0"/>
<dbReference type="Gene3D" id="1.10.260.40">
    <property type="entry name" value="lambda repressor-like DNA-binding domains"/>
    <property type="match status" value="1"/>
</dbReference>
<dbReference type="RefSeq" id="WP_183543745.1">
    <property type="nucleotide sequence ID" value="NZ_BMQT01000003.1"/>
</dbReference>
<name>A0A7W5A2K0_9ACTN</name>
<evidence type="ECO:0000259" key="1">
    <source>
        <dbReference type="PROSITE" id="PS50943"/>
    </source>
</evidence>
<comment type="caution">
    <text evidence="2">The sequence shown here is derived from an EMBL/GenBank/DDBJ whole genome shotgun (WGS) entry which is preliminary data.</text>
</comment>
<proteinExistence type="predicted"/>
<protein>
    <submittedName>
        <fullName evidence="2">Transcriptional regulator with XRE-family HTH domain</fullName>
    </submittedName>
</protein>
<dbReference type="SMART" id="SM00530">
    <property type="entry name" value="HTH_XRE"/>
    <property type="match status" value="1"/>
</dbReference>